<dbReference type="InterPro" id="IPR036844">
    <property type="entry name" value="Hint_dom_sf"/>
</dbReference>
<evidence type="ECO:0000313" key="3">
    <source>
        <dbReference type="Proteomes" id="UP000032679"/>
    </source>
</evidence>
<dbReference type="STRING" id="1231623.Tasa_010_254"/>
<organism evidence="2 3">
    <name type="scientific">Tanticharoenia sakaeratensis NBRC 103193</name>
    <dbReference type="NCBI Taxonomy" id="1231623"/>
    <lineage>
        <taxon>Bacteria</taxon>
        <taxon>Pseudomonadati</taxon>
        <taxon>Pseudomonadota</taxon>
        <taxon>Alphaproteobacteria</taxon>
        <taxon>Acetobacterales</taxon>
        <taxon>Acetobacteraceae</taxon>
        <taxon>Tanticharoenia</taxon>
    </lineage>
</organism>
<sequence length="629" mass="65821">MSNNIWTGGTSGNWFDARNWSAGQVPQNISYEPPYIAGTLTAPVTVLYDTANSATLTNGLKIGAYATLDVTATSGGTVLNVNGVTVDANGTLNIDTASAITLGSSNATINGTLNITGNSAVSFGSYGTISGSGTINLDNSTIGSASSPVQLASTLNTTLDNGAALYLNGSTGGASITFGSDGAASQLCLSDYNQTFTTAIHGFNSTSVITVDHGGTPAIGATFTQNGDGTYTLFVKFDAYGNGIKLTNISFAAGSVPGTPTIRVNADGSWSVIDGATATTASSDTAACFLEGTLILTDRGDVAVETLVPGDIVMVQTTDGRIGRPVVWSGHQHVQVNVSAPEADAGYPVRVLRNAIADGLPQRDLLVTSEHCLQIDGGLIPVRMLVNGTTIAYDRSITAYTYYHVETQDHSIIFAEGVPTESYLDTGNRHTFRQHGPVARLHAITAKSWAQDAAAPLTTARTVVEPIHARLVARAQALGFEPVTSGEMTNESDLRLITREGTVLTPVRMRNGHAIFALPQDCDSVRIVSRSSRPDEVIGPFVDDRRMLGVLLESLTLWDSDQTQAIELAGIAAPGWHDAEGPYRWTRGDALLPLPSRAPHGTALLGLRIAAAGPYRVSIAPTETARQAA</sequence>
<reference evidence="2 3" key="1">
    <citation type="submission" date="2012-10" db="EMBL/GenBank/DDBJ databases">
        <title>Genome sequencing of Tanticharoenia sakaeratensis NBRC 103193.</title>
        <authorList>
            <person name="Azuma Y."/>
            <person name="Hadano H."/>
            <person name="Hirakawa H."/>
            <person name="Matsushita K."/>
        </authorList>
    </citation>
    <scope>NUCLEOTIDE SEQUENCE [LARGE SCALE GENOMIC DNA]</scope>
    <source>
        <strain evidence="2 3">NBRC 103193</strain>
    </source>
</reference>
<evidence type="ECO:0000313" key="2">
    <source>
        <dbReference type="EMBL" id="GAN53707.1"/>
    </source>
</evidence>
<gene>
    <name evidence="2" type="ORF">Tasa_010_254</name>
</gene>
<dbReference type="OrthoDB" id="7284755at2"/>
<dbReference type="Pfam" id="PF13403">
    <property type="entry name" value="Hint_2"/>
    <property type="match status" value="1"/>
</dbReference>
<dbReference type="AlphaFoldDB" id="A0A0D6MJ96"/>
<accession>A0A0D6MJ96</accession>
<protein>
    <recommendedName>
        <fullName evidence="1">Hedgehog/Intein (Hint) domain-containing protein</fullName>
    </recommendedName>
</protein>
<dbReference type="EMBL" id="BALE01000010">
    <property type="protein sequence ID" value="GAN53707.1"/>
    <property type="molecule type" value="Genomic_DNA"/>
</dbReference>
<dbReference type="Proteomes" id="UP000032679">
    <property type="component" value="Unassembled WGS sequence"/>
</dbReference>
<comment type="caution">
    <text evidence="2">The sequence shown here is derived from an EMBL/GenBank/DDBJ whole genome shotgun (WGS) entry which is preliminary data.</text>
</comment>
<dbReference type="InterPro" id="IPR028992">
    <property type="entry name" value="Hedgehog/Intein_dom"/>
</dbReference>
<evidence type="ECO:0000259" key="1">
    <source>
        <dbReference type="Pfam" id="PF13403"/>
    </source>
</evidence>
<proteinExistence type="predicted"/>
<dbReference type="RefSeq" id="WP_158507523.1">
    <property type="nucleotide sequence ID" value="NZ_BALE01000010.1"/>
</dbReference>
<dbReference type="Gene3D" id="2.170.16.10">
    <property type="entry name" value="Hedgehog/Intein (Hint) domain"/>
    <property type="match status" value="1"/>
</dbReference>
<keyword evidence="3" id="KW-1185">Reference proteome</keyword>
<feature type="domain" description="Hedgehog/Intein (Hint)" evidence="1">
    <location>
        <begin position="288"/>
        <end position="426"/>
    </location>
</feature>
<dbReference type="SUPFAM" id="SSF51294">
    <property type="entry name" value="Hedgehog/intein (Hint) domain"/>
    <property type="match status" value="1"/>
</dbReference>
<name>A0A0D6MJ96_9PROT</name>